<reference evidence="1 2" key="1">
    <citation type="submission" date="2009-11" db="EMBL/GenBank/DDBJ databases">
        <title>Annotation of Allomyces macrogynus ATCC 38327.</title>
        <authorList>
            <consortium name="The Broad Institute Genome Sequencing Platform"/>
            <person name="Russ C."/>
            <person name="Cuomo C."/>
            <person name="Burger G."/>
            <person name="Gray M.W."/>
            <person name="Holland P.W.H."/>
            <person name="King N."/>
            <person name="Lang F.B.F."/>
            <person name="Roger A.J."/>
            <person name="Ruiz-Trillo I."/>
            <person name="Young S.K."/>
            <person name="Zeng Q."/>
            <person name="Gargeya S."/>
            <person name="Fitzgerald M."/>
            <person name="Haas B."/>
            <person name="Abouelleil A."/>
            <person name="Alvarado L."/>
            <person name="Arachchi H.M."/>
            <person name="Berlin A."/>
            <person name="Chapman S.B."/>
            <person name="Gearin G."/>
            <person name="Goldberg J."/>
            <person name="Griggs A."/>
            <person name="Gujja S."/>
            <person name="Hansen M."/>
            <person name="Heiman D."/>
            <person name="Howarth C."/>
            <person name="Larimer J."/>
            <person name="Lui A."/>
            <person name="MacDonald P.J.P."/>
            <person name="McCowen C."/>
            <person name="Montmayeur A."/>
            <person name="Murphy C."/>
            <person name="Neiman D."/>
            <person name="Pearson M."/>
            <person name="Priest M."/>
            <person name="Roberts A."/>
            <person name="Saif S."/>
            <person name="Shea T."/>
            <person name="Sisk P."/>
            <person name="Stolte C."/>
            <person name="Sykes S."/>
            <person name="Wortman J."/>
            <person name="Nusbaum C."/>
            <person name="Birren B."/>
        </authorList>
    </citation>
    <scope>NUCLEOTIDE SEQUENCE [LARGE SCALE GENOMIC DNA]</scope>
    <source>
        <strain evidence="1 2">ATCC 38327</strain>
    </source>
</reference>
<dbReference type="VEuPathDB" id="FungiDB:AMAG_18273"/>
<reference evidence="2" key="2">
    <citation type="submission" date="2009-11" db="EMBL/GenBank/DDBJ databases">
        <title>The Genome Sequence of Allomyces macrogynus strain ATCC 38327.</title>
        <authorList>
            <consortium name="The Broad Institute Genome Sequencing Platform"/>
            <person name="Russ C."/>
            <person name="Cuomo C."/>
            <person name="Shea T."/>
            <person name="Young S.K."/>
            <person name="Zeng Q."/>
            <person name="Koehrsen M."/>
            <person name="Haas B."/>
            <person name="Borodovsky M."/>
            <person name="Guigo R."/>
            <person name="Alvarado L."/>
            <person name="Berlin A."/>
            <person name="Borenstein D."/>
            <person name="Chen Z."/>
            <person name="Engels R."/>
            <person name="Freedman E."/>
            <person name="Gellesch M."/>
            <person name="Goldberg J."/>
            <person name="Griggs A."/>
            <person name="Gujja S."/>
            <person name="Heiman D."/>
            <person name="Hepburn T."/>
            <person name="Howarth C."/>
            <person name="Jen D."/>
            <person name="Larson L."/>
            <person name="Lewis B."/>
            <person name="Mehta T."/>
            <person name="Park D."/>
            <person name="Pearson M."/>
            <person name="Roberts A."/>
            <person name="Saif S."/>
            <person name="Shenoy N."/>
            <person name="Sisk P."/>
            <person name="Stolte C."/>
            <person name="Sykes S."/>
            <person name="Walk T."/>
            <person name="White J."/>
            <person name="Yandava C."/>
            <person name="Burger G."/>
            <person name="Gray M.W."/>
            <person name="Holland P.W.H."/>
            <person name="King N."/>
            <person name="Lang F.B.F."/>
            <person name="Roger A.J."/>
            <person name="Ruiz-Trillo I."/>
            <person name="Lander E."/>
            <person name="Nusbaum C."/>
        </authorList>
    </citation>
    <scope>NUCLEOTIDE SEQUENCE [LARGE SCALE GENOMIC DNA]</scope>
    <source>
        <strain evidence="2">ATCC 38327</strain>
    </source>
</reference>
<protein>
    <submittedName>
        <fullName evidence="1">Uncharacterized protein</fullName>
    </submittedName>
</protein>
<sequence length="67" mass="6290">MRSTPLPFTETSGAPVVLAATTAAAAPGPRATSGAGATAAGASVVSLNKAMTLPPIASSAPTNPAKS</sequence>
<dbReference type="EMBL" id="GG745333">
    <property type="protein sequence ID" value="KNE58575.1"/>
    <property type="molecule type" value="Genomic_DNA"/>
</dbReference>
<gene>
    <name evidence="1" type="ORF">AMAG_18273</name>
</gene>
<dbReference type="AlphaFoldDB" id="A0A0L0S833"/>
<evidence type="ECO:0000313" key="2">
    <source>
        <dbReference type="Proteomes" id="UP000054350"/>
    </source>
</evidence>
<evidence type="ECO:0000313" key="1">
    <source>
        <dbReference type="EMBL" id="KNE58575.1"/>
    </source>
</evidence>
<keyword evidence="2" id="KW-1185">Reference proteome</keyword>
<organism evidence="1 2">
    <name type="scientific">Allomyces macrogynus (strain ATCC 38327)</name>
    <name type="common">Allomyces javanicus var. macrogynus</name>
    <dbReference type="NCBI Taxonomy" id="578462"/>
    <lineage>
        <taxon>Eukaryota</taxon>
        <taxon>Fungi</taxon>
        <taxon>Fungi incertae sedis</taxon>
        <taxon>Blastocladiomycota</taxon>
        <taxon>Blastocladiomycetes</taxon>
        <taxon>Blastocladiales</taxon>
        <taxon>Blastocladiaceae</taxon>
        <taxon>Allomyces</taxon>
    </lineage>
</organism>
<accession>A0A0L0S833</accession>
<proteinExistence type="predicted"/>
<dbReference type="Proteomes" id="UP000054350">
    <property type="component" value="Unassembled WGS sequence"/>
</dbReference>
<name>A0A0L0S833_ALLM3</name>